<accession>A0A7C3CL51</accession>
<gene>
    <name evidence="2" type="ORF">ENJ40_07985</name>
</gene>
<feature type="domain" description="PpiC" evidence="1">
    <location>
        <begin position="286"/>
        <end position="403"/>
    </location>
</feature>
<dbReference type="InterPro" id="IPR046357">
    <property type="entry name" value="PPIase_dom_sf"/>
</dbReference>
<dbReference type="PANTHER" id="PTHR47245">
    <property type="entry name" value="PEPTIDYLPROLYL ISOMERASE"/>
    <property type="match status" value="1"/>
</dbReference>
<protein>
    <recommendedName>
        <fullName evidence="1">PpiC domain-containing protein</fullName>
    </recommendedName>
</protein>
<dbReference type="Gene3D" id="3.10.50.40">
    <property type="match status" value="1"/>
</dbReference>
<evidence type="ECO:0000313" key="2">
    <source>
        <dbReference type="EMBL" id="HFC98376.1"/>
    </source>
</evidence>
<name>A0A7C3CL51_9BACT</name>
<dbReference type="SUPFAM" id="SSF54534">
    <property type="entry name" value="FKBP-like"/>
    <property type="match status" value="1"/>
</dbReference>
<dbReference type="Gene3D" id="1.10.4030.10">
    <property type="entry name" value="Porin chaperone SurA, peptide-binding domain"/>
    <property type="match status" value="1"/>
</dbReference>
<reference evidence="2" key="1">
    <citation type="journal article" date="2020" name="mSystems">
        <title>Genome- and Community-Level Interaction Insights into Carbon Utilization and Element Cycling Functions of Hydrothermarchaeota in Hydrothermal Sediment.</title>
        <authorList>
            <person name="Zhou Z."/>
            <person name="Liu Y."/>
            <person name="Xu W."/>
            <person name="Pan J."/>
            <person name="Luo Z.H."/>
            <person name="Li M."/>
        </authorList>
    </citation>
    <scope>NUCLEOTIDE SEQUENCE [LARGE SCALE GENOMIC DNA]</scope>
    <source>
        <strain evidence="2">HyVt-483</strain>
    </source>
</reference>
<sequence>HKLEVFLKVRGLLFLRNEEVDQKIRVTREALWKLYQEEFTPQVKLALLTLKDEEKARTWAEEARKEGCEKLWKDLPKEKRKEPRYWRPVSIPARYRTQVVKARPGEVLGPFKEGKHWLVICVLDKIGPTPNDFKALIPDLGDLYRRREEARLTADLIERLKKKYHVQVNWKLISRIGVQEKLPPDLKDQVVLRVGKLELTAAAFQQYLKRDAKVRYPGKKKLSPQELEDLRHTVVDNIIAQTLTGLEALNRHYERREPLKSLWEFYKRQMLVRELENRVIWPRVKVTDEEVREYYEEHKADYMRPAQVVIAVIQSQDEKLMREVYRRIRQGEDFFEVAKEVNFHGVHPQRFSVNRLVPEMRKVLQGLEPGEVSGLFQIKGYYFIVKLIDRIPPSPHPFSMVKDSIKKMLAQQRFERLRKEYVEELKARSKIEINEKAWRKLVRELGA</sequence>
<proteinExistence type="predicted"/>
<organism evidence="2">
    <name type="scientific">Thermosulfurimonas dismutans</name>
    <dbReference type="NCBI Taxonomy" id="999894"/>
    <lineage>
        <taxon>Bacteria</taxon>
        <taxon>Pseudomonadati</taxon>
        <taxon>Thermodesulfobacteriota</taxon>
        <taxon>Thermodesulfobacteria</taxon>
        <taxon>Thermodesulfobacteriales</taxon>
        <taxon>Thermodesulfobacteriaceae</taxon>
        <taxon>Thermosulfurimonas</taxon>
    </lineage>
</organism>
<dbReference type="EMBL" id="DRMH01000107">
    <property type="protein sequence ID" value="HFC98376.1"/>
    <property type="molecule type" value="Genomic_DNA"/>
</dbReference>
<dbReference type="InterPro" id="IPR000297">
    <property type="entry name" value="PPIase_PpiC"/>
</dbReference>
<dbReference type="GO" id="GO:0003755">
    <property type="term" value="F:peptidyl-prolyl cis-trans isomerase activity"/>
    <property type="evidence" value="ECO:0007669"/>
    <property type="project" value="UniProtKB-KW"/>
</dbReference>
<dbReference type="InterPro" id="IPR050245">
    <property type="entry name" value="PrsA_foldase"/>
</dbReference>
<evidence type="ECO:0000259" key="1">
    <source>
        <dbReference type="Pfam" id="PF13145"/>
    </source>
</evidence>
<dbReference type="InterPro" id="IPR027304">
    <property type="entry name" value="Trigger_fact/SurA_dom_sf"/>
</dbReference>
<dbReference type="Pfam" id="PF13145">
    <property type="entry name" value="Rotamase_2"/>
    <property type="match status" value="1"/>
</dbReference>
<feature type="non-terminal residue" evidence="2">
    <location>
        <position position="1"/>
    </location>
</feature>
<dbReference type="PANTHER" id="PTHR47245:SF2">
    <property type="entry name" value="PEPTIDYL-PROLYL CIS-TRANS ISOMERASE HP_0175-RELATED"/>
    <property type="match status" value="1"/>
</dbReference>
<dbReference type="AlphaFoldDB" id="A0A7C3CL51"/>
<dbReference type="Proteomes" id="UP000886043">
    <property type="component" value="Unassembled WGS sequence"/>
</dbReference>
<dbReference type="SUPFAM" id="SSF109998">
    <property type="entry name" value="Triger factor/SurA peptide-binding domain-like"/>
    <property type="match status" value="1"/>
</dbReference>
<comment type="caution">
    <text evidence="2">The sequence shown here is derived from an EMBL/GenBank/DDBJ whole genome shotgun (WGS) entry which is preliminary data.</text>
</comment>